<name>A0ABD0L5B5_9CAEN</name>
<dbReference type="EMBL" id="JACVVK020000083">
    <property type="protein sequence ID" value="KAK7494436.1"/>
    <property type="molecule type" value="Genomic_DNA"/>
</dbReference>
<keyword evidence="2" id="KW-1185">Reference proteome</keyword>
<evidence type="ECO:0000313" key="1">
    <source>
        <dbReference type="EMBL" id="KAK7494436.1"/>
    </source>
</evidence>
<accession>A0ABD0L5B5</accession>
<gene>
    <name evidence="1" type="ORF">BaRGS_00014328</name>
</gene>
<dbReference type="AlphaFoldDB" id="A0ABD0L5B5"/>
<reference evidence="1 2" key="1">
    <citation type="journal article" date="2023" name="Sci. Data">
        <title>Genome assembly of the Korean intertidal mud-creeper Batillaria attramentaria.</title>
        <authorList>
            <person name="Patra A.K."/>
            <person name="Ho P.T."/>
            <person name="Jun S."/>
            <person name="Lee S.J."/>
            <person name="Kim Y."/>
            <person name="Won Y.J."/>
        </authorList>
    </citation>
    <scope>NUCLEOTIDE SEQUENCE [LARGE SCALE GENOMIC DNA]</scope>
    <source>
        <strain evidence="1">Wonlab-2016</strain>
    </source>
</reference>
<organism evidence="1 2">
    <name type="scientific">Batillaria attramentaria</name>
    <dbReference type="NCBI Taxonomy" id="370345"/>
    <lineage>
        <taxon>Eukaryota</taxon>
        <taxon>Metazoa</taxon>
        <taxon>Spiralia</taxon>
        <taxon>Lophotrochozoa</taxon>
        <taxon>Mollusca</taxon>
        <taxon>Gastropoda</taxon>
        <taxon>Caenogastropoda</taxon>
        <taxon>Sorbeoconcha</taxon>
        <taxon>Cerithioidea</taxon>
        <taxon>Batillariidae</taxon>
        <taxon>Batillaria</taxon>
    </lineage>
</organism>
<evidence type="ECO:0000313" key="2">
    <source>
        <dbReference type="Proteomes" id="UP001519460"/>
    </source>
</evidence>
<sequence>MNILMTEVTVEYFSLFLHTTKRRKQRNWRVNQNTNSQTHVIPAHQSTVISGTALCMPSYVDSTPKYQHYNAGSKIKFLSAVVDQLCTA</sequence>
<proteinExistence type="predicted"/>
<comment type="caution">
    <text evidence="1">The sequence shown here is derived from an EMBL/GenBank/DDBJ whole genome shotgun (WGS) entry which is preliminary data.</text>
</comment>
<protein>
    <submittedName>
        <fullName evidence="1">Uncharacterized protein</fullName>
    </submittedName>
</protein>
<dbReference type="Proteomes" id="UP001519460">
    <property type="component" value="Unassembled WGS sequence"/>
</dbReference>